<evidence type="ECO:0000256" key="7">
    <source>
        <dbReference type="SAM" id="SignalP"/>
    </source>
</evidence>
<evidence type="ECO:0000256" key="6">
    <source>
        <dbReference type="PROSITE-ProRule" id="PRU00433"/>
    </source>
</evidence>
<keyword evidence="10" id="KW-1185">Reference proteome</keyword>
<name>A0A1W6YXL1_9BORD</name>
<feature type="chain" id="PRO_5013320813" evidence="7">
    <location>
        <begin position="29"/>
        <end position="117"/>
    </location>
</feature>
<dbReference type="RefSeq" id="WP_198297732.1">
    <property type="nucleotide sequence ID" value="NZ_CP021109.1"/>
</dbReference>
<keyword evidence="7" id="KW-0732">Signal</keyword>
<keyword evidence="3 6" id="KW-0479">Metal-binding</keyword>
<feature type="signal peptide" evidence="7">
    <location>
        <begin position="1"/>
        <end position="28"/>
    </location>
</feature>
<evidence type="ECO:0000313" key="9">
    <source>
        <dbReference type="EMBL" id="ARP85704.1"/>
    </source>
</evidence>
<keyword evidence="4" id="KW-0249">Electron transport</keyword>
<evidence type="ECO:0000256" key="2">
    <source>
        <dbReference type="ARBA" id="ARBA00022617"/>
    </source>
</evidence>
<protein>
    <submittedName>
        <fullName evidence="9">Cytochrome C</fullName>
    </submittedName>
</protein>
<accession>A0A1W6YXL1</accession>
<proteinExistence type="predicted"/>
<dbReference type="GO" id="GO:0046872">
    <property type="term" value="F:metal ion binding"/>
    <property type="evidence" value="ECO:0007669"/>
    <property type="project" value="UniProtKB-KW"/>
</dbReference>
<dbReference type="AlphaFoldDB" id="A0A1W6YXL1"/>
<evidence type="ECO:0000259" key="8">
    <source>
        <dbReference type="PROSITE" id="PS51007"/>
    </source>
</evidence>
<keyword evidence="2 6" id="KW-0349">Heme</keyword>
<dbReference type="EMBL" id="CP021109">
    <property type="protein sequence ID" value="ARP85704.1"/>
    <property type="molecule type" value="Genomic_DNA"/>
</dbReference>
<evidence type="ECO:0000313" key="10">
    <source>
        <dbReference type="Proteomes" id="UP000194139"/>
    </source>
</evidence>
<dbReference type="SUPFAM" id="SSF46626">
    <property type="entry name" value="Cytochrome c"/>
    <property type="match status" value="1"/>
</dbReference>
<dbReference type="PANTHER" id="PTHR33751:SF9">
    <property type="entry name" value="CYTOCHROME C4"/>
    <property type="match status" value="1"/>
</dbReference>
<organism evidence="9 10">
    <name type="scientific">Bordetella genomosp. 9</name>
    <dbReference type="NCBI Taxonomy" id="1416803"/>
    <lineage>
        <taxon>Bacteria</taxon>
        <taxon>Pseudomonadati</taxon>
        <taxon>Pseudomonadota</taxon>
        <taxon>Betaproteobacteria</taxon>
        <taxon>Burkholderiales</taxon>
        <taxon>Alcaligenaceae</taxon>
        <taxon>Bordetella</taxon>
    </lineage>
</organism>
<keyword evidence="5 6" id="KW-0408">Iron</keyword>
<dbReference type="GO" id="GO:0009055">
    <property type="term" value="F:electron transfer activity"/>
    <property type="evidence" value="ECO:0007669"/>
    <property type="project" value="InterPro"/>
</dbReference>
<evidence type="ECO:0000256" key="3">
    <source>
        <dbReference type="ARBA" id="ARBA00022723"/>
    </source>
</evidence>
<evidence type="ECO:0000256" key="5">
    <source>
        <dbReference type="ARBA" id="ARBA00023004"/>
    </source>
</evidence>
<dbReference type="Pfam" id="PF00034">
    <property type="entry name" value="Cytochrom_C"/>
    <property type="match status" value="1"/>
</dbReference>
<dbReference type="GO" id="GO:0020037">
    <property type="term" value="F:heme binding"/>
    <property type="evidence" value="ECO:0007669"/>
    <property type="project" value="InterPro"/>
</dbReference>
<dbReference type="InterPro" id="IPR036909">
    <property type="entry name" value="Cyt_c-like_dom_sf"/>
</dbReference>
<dbReference type="PANTHER" id="PTHR33751">
    <property type="entry name" value="CBB3-TYPE CYTOCHROME C OXIDASE SUBUNIT FIXP"/>
    <property type="match status" value="1"/>
</dbReference>
<dbReference type="InterPro" id="IPR009056">
    <property type="entry name" value="Cyt_c-like_dom"/>
</dbReference>
<sequence>MKLRTTVMRKTSLLAIMVSCAIVAPAHAADGAQGGNAQAGKGKVSMCIGCHGIPDYKTAFPEVYRVPMIAGQNAKYIENALNAYKKGERSHPSMDAIAGSLSDQDIADIAAYYANLK</sequence>
<reference evidence="9 10" key="1">
    <citation type="submission" date="2017-05" db="EMBL/GenBank/DDBJ databases">
        <title>Complete and WGS of Bordetella genogroups.</title>
        <authorList>
            <person name="Spilker T."/>
            <person name="LiPuma J."/>
        </authorList>
    </citation>
    <scope>NUCLEOTIDE SEQUENCE [LARGE SCALE GENOMIC DNA]</scope>
    <source>
        <strain evidence="9 10">AU17164</strain>
    </source>
</reference>
<dbReference type="PROSITE" id="PS51007">
    <property type="entry name" value="CYTC"/>
    <property type="match status" value="1"/>
</dbReference>
<dbReference type="InterPro" id="IPR050597">
    <property type="entry name" value="Cytochrome_c_Oxidase_Subunit"/>
</dbReference>
<dbReference type="Proteomes" id="UP000194139">
    <property type="component" value="Chromosome"/>
</dbReference>
<keyword evidence="1" id="KW-0813">Transport</keyword>
<evidence type="ECO:0000256" key="1">
    <source>
        <dbReference type="ARBA" id="ARBA00022448"/>
    </source>
</evidence>
<gene>
    <name evidence="9" type="ORF">CAL13_05420</name>
</gene>
<evidence type="ECO:0000256" key="4">
    <source>
        <dbReference type="ARBA" id="ARBA00022982"/>
    </source>
</evidence>
<feature type="domain" description="Cytochrome c" evidence="8">
    <location>
        <begin position="29"/>
        <end position="117"/>
    </location>
</feature>
<dbReference type="Gene3D" id="1.10.760.10">
    <property type="entry name" value="Cytochrome c-like domain"/>
    <property type="match status" value="1"/>
</dbReference>